<dbReference type="RefSeq" id="WP_105749821.1">
    <property type="nucleotide sequence ID" value="NZ_PVLQ01000139.1"/>
</dbReference>
<dbReference type="PROSITE" id="PS50894">
    <property type="entry name" value="HPT"/>
    <property type="match status" value="1"/>
</dbReference>
<dbReference type="Proteomes" id="UP000238589">
    <property type="component" value="Unassembled WGS sequence"/>
</dbReference>
<sequence>MNSMDWQVRPENQRLPAIPEALPLMIDGLDLEQMRLRLGGDDEVLLAILRQFLCDFDSWQASFELERRQLNTGAMLRLVHTLKGTAANVCADQVHVAALALETALRHGEGLKAGLVQDCEAALQQVLNALRQQLPPEPGSGSCPIAPDQALLVVQEVAALLHRRRRVPHLLQQELRATVAPLVSVEQLEALFQHMSAFEFKNAQQALTEIQECMST</sequence>
<accession>A0A2S9K079</accession>
<protein>
    <recommendedName>
        <fullName evidence="3">HPt domain-containing protein</fullName>
    </recommendedName>
</protein>
<dbReference type="AlphaFoldDB" id="A0A2S9K079"/>
<dbReference type="GO" id="GO:0000160">
    <property type="term" value="P:phosphorelay signal transduction system"/>
    <property type="evidence" value="ECO:0007669"/>
    <property type="project" value="UniProtKB-KW"/>
</dbReference>
<feature type="domain" description="HPt" evidence="3">
    <location>
        <begin position="41"/>
        <end position="137"/>
    </location>
</feature>
<dbReference type="InterPro" id="IPR036641">
    <property type="entry name" value="HPT_dom_sf"/>
</dbReference>
<feature type="modified residue" description="Phosphohistidine" evidence="2">
    <location>
        <position position="80"/>
    </location>
</feature>
<dbReference type="InterPro" id="IPR008207">
    <property type="entry name" value="Sig_transdc_His_kin_Hpt_dom"/>
</dbReference>
<gene>
    <name evidence="4" type="ORF">C6P64_17555</name>
</gene>
<evidence type="ECO:0000259" key="3">
    <source>
        <dbReference type="PROSITE" id="PS50894"/>
    </source>
</evidence>
<comment type="caution">
    <text evidence="4">The sequence shown here is derived from an EMBL/GenBank/DDBJ whole genome shotgun (WGS) entry which is preliminary data.</text>
</comment>
<evidence type="ECO:0000313" key="4">
    <source>
        <dbReference type="EMBL" id="PRD63848.1"/>
    </source>
</evidence>
<dbReference type="GO" id="GO:0004672">
    <property type="term" value="F:protein kinase activity"/>
    <property type="evidence" value="ECO:0007669"/>
    <property type="project" value="UniProtKB-ARBA"/>
</dbReference>
<dbReference type="Pfam" id="PF01627">
    <property type="entry name" value="Hpt"/>
    <property type="match status" value="1"/>
</dbReference>
<dbReference type="SUPFAM" id="SSF47226">
    <property type="entry name" value="Histidine-containing phosphotransfer domain, HPT domain"/>
    <property type="match status" value="1"/>
</dbReference>
<evidence type="ECO:0000256" key="1">
    <source>
        <dbReference type="ARBA" id="ARBA00023012"/>
    </source>
</evidence>
<evidence type="ECO:0000256" key="2">
    <source>
        <dbReference type="PROSITE-ProRule" id="PRU00110"/>
    </source>
</evidence>
<proteinExistence type="predicted"/>
<reference evidence="4 5" key="1">
    <citation type="submission" date="2018-03" db="EMBL/GenBank/DDBJ databases">
        <title>Comparative genomics illustrates the genes involved in a hyperalkaliphilic mechanisms of Serpentinomonas isolated from highly-alkaline calcium-rich serpentinized springs.</title>
        <authorList>
            <person name="Suzuki S."/>
            <person name="Ishii S."/>
            <person name="Walworth N."/>
            <person name="Bird L."/>
            <person name="Kuenen J.G."/>
            <person name="Nealson K.H."/>
        </authorList>
    </citation>
    <scope>NUCLEOTIDE SEQUENCE [LARGE SCALE GENOMIC DNA]</scope>
    <source>
        <strain evidence="4 5">P1</strain>
    </source>
</reference>
<name>A0A2S9K079_9BURK</name>
<evidence type="ECO:0000313" key="5">
    <source>
        <dbReference type="Proteomes" id="UP000238589"/>
    </source>
</evidence>
<keyword evidence="1" id="KW-0902">Two-component regulatory system</keyword>
<keyword evidence="5" id="KW-1185">Reference proteome</keyword>
<dbReference type="EMBL" id="PVLQ01000139">
    <property type="protein sequence ID" value="PRD63848.1"/>
    <property type="molecule type" value="Genomic_DNA"/>
</dbReference>
<keyword evidence="2" id="KW-0597">Phosphoprotein</keyword>
<dbReference type="Gene3D" id="1.20.120.160">
    <property type="entry name" value="HPT domain"/>
    <property type="match status" value="1"/>
</dbReference>
<organism evidence="4 5">
    <name type="scientific">Malikia granosa</name>
    <dbReference type="NCBI Taxonomy" id="263067"/>
    <lineage>
        <taxon>Bacteria</taxon>
        <taxon>Pseudomonadati</taxon>
        <taxon>Pseudomonadota</taxon>
        <taxon>Betaproteobacteria</taxon>
        <taxon>Burkholderiales</taxon>
        <taxon>Comamonadaceae</taxon>
        <taxon>Malikia</taxon>
    </lineage>
</organism>